<dbReference type="InterPro" id="IPR052042">
    <property type="entry name" value="Tail_sheath_structural"/>
</dbReference>
<evidence type="ECO:0000313" key="5">
    <source>
        <dbReference type="Proteomes" id="UP000295727"/>
    </source>
</evidence>
<evidence type="ECO:0000259" key="3">
    <source>
        <dbReference type="Pfam" id="PF17482"/>
    </source>
</evidence>
<dbReference type="Pfam" id="PF17482">
    <property type="entry name" value="Phage_sheath_1C"/>
    <property type="match status" value="1"/>
</dbReference>
<organism evidence="4 5">
    <name type="scientific">Paraburkholderia pallida</name>
    <dbReference type="NCBI Taxonomy" id="2547399"/>
    <lineage>
        <taxon>Bacteria</taxon>
        <taxon>Pseudomonadati</taxon>
        <taxon>Pseudomonadota</taxon>
        <taxon>Betaproteobacteria</taxon>
        <taxon>Burkholderiales</taxon>
        <taxon>Burkholderiaceae</taxon>
        <taxon>Paraburkholderia</taxon>
    </lineage>
</organism>
<evidence type="ECO:0000256" key="1">
    <source>
        <dbReference type="ARBA" id="ARBA00008005"/>
    </source>
</evidence>
<dbReference type="AlphaFoldDB" id="A0A4P7D3S8"/>
<keyword evidence="5" id="KW-1185">Reference proteome</keyword>
<evidence type="ECO:0000313" key="4">
    <source>
        <dbReference type="EMBL" id="QBR01450.1"/>
    </source>
</evidence>
<dbReference type="Pfam" id="PF04984">
    <property type="entry name" value="Phage_sheath_1"/>
    <property type="match status" value="1"/>
</dbReference>
<evidence type="ECO:0000259" key="2">
    <source>
        <dbReference type="Pfam" id="PF04984"/>
    </source>
</evidence>
<dbReference type="EMBL" id="CP038150">
    <property type="protein sequence ID" value="QBR01450.1"/>
    <property type="molecule type" value="Genomic_DNA"/>
</dbReference>
<dbReference type="PANTHER" id="PTHR35861">
    <property type="match status" value="1"/>
</dbReference>
<feature type="domain" description="Tail sheath protein C-terminal" evidence="3">
    <location>
        <begin position="469"/>
        <end position="572"/>
    </location>
</feature>
<name>A0A4P7D3S8_9BURK</name>
<comment type="similarity">
    <text evidence="1">Belongs to the myoviridae tail sheath protein family.</text>
</comment>
<dbReference type="Proteomes" id="UP000295727">
    <property type="component" value="Chromosome 3"/>
</dbReference>
<dbReference type="Gene3D" id="3.40.50.11780">
    <property type="match status" value="2"/>
</dbReference>
<dbReference type="RefSeq" id="WP_134756098.1">
    <property type="nucleotide sequence ID" value="NZ_CP038150.1"/>
</dbReference>
<protein>
    <submittedName>
        <fullName evidence="4">Phage tail sheath family protein</fullName>
    </submittedName>
</protein>
<dbReference type="InterPro" id="IPR020287">
    <property type="entry name" value="Tail_sheath_C"/>
</dbReference>
<dbReference type="KEGG" id="ppai:E1956_30140"/>
<dbReference type="PANTHER" id="PTHR35861:SF1">
    <property type="entry name" value="PHAGE TAIL SHEATH PROTEIN"/>
    <property type="match status" value="1"/>
</dbReference>
<gene>
    <name evidence="4" type="ORF">E1956_30140</name>
</gene>
<dbReference type="InterPro" id="IPR035089">
    <property type="entry name" value="Phage_sheath_subtilisin"/>
</dbReference>
<reference evidence="4 5" key="1">
    <citation type="submission" date="2019-03" db="EMBL/GenBank/DDBJ databases">
        <title>Paraburkholderia sp. 7MH5, isolated from subtropical forest soil.</title>
        <authorList>
            <person name="Gao Z.-H."/>
            <person name="Qiu L.-H."/>
        </authorList>
    </citation>
    <scope>NUCLEOTIDE SEQUENCE [LARGE SCALE GENOMIC DNA]</scope>
    <source>
        <strain evidence="4 5">7MH5</strain>
    </source>
</reference>
<accession>A0A4P7D3S8</accession>
<proteinExistence type="inferred from homology"/>
<sequence>MPATLNYPGVYVEELPSGVHAITGVPTSITAFVGRAARGPLNSPTVINSFSDFARQFGGIVAGYPLGYSVRDFFANGGGQAVIVRVWMAASSPSSSSTSTSSMSSASSASSAYGSSSSSGSAFSLPSQSDGVARMGATGPDSIGLALQASSPGTWGNAVQVHVVTNNLDATVAASLGYADSSVLFDLLVTDTGSGLSETIRNVSVVDGTRRIDQVLPIESQLVLMQQNPDGTPVLPNPLVAPPATAEPPLMPSPPNPPNTLGPWPNLSGGVDSAFITDPTIYTPVDGSKTGIYALENTDIFNLLCIPPDTSVWSSTSAFFTTVYPLALVYCKSRRAVLLVDPPSDWTTVAQAQVGPAGLNLTAGGDYGAIYFPMLVEADPLRPGQLANFAPSGAVAGVIAQTDATRGVWKAPAGTAAALVGVQGLSVPMTNADNGQLNPVGVNCLRTFQFTGNVVWGARTMRGADALTDDYKYLPVRRLALYIEESLYEGTQWVVFEPNDEPLWSQIRLNVQAFMQSLFLQQAFAGTTPKDAYLVKCDSETTTPYDQSIGVVNILVGFAPLRPAEFVVLQIQQLAGQTGSS</sequence>
<feature type="domain" description="Tail sheath protein subtilisin-like" evidence="2">
    <location>
        <begin position="333"/>
        <end position="461"/>
    </location>
</feature>
<dbReference type="OrthoDB" id="9767864at2"/>